<sequence length="239" mass="24851">MRVISGRFKGVALTTPKSVTRPTTDRTKEAIFSRLDSWGVLDDARVLDLFAGTGALGIEALSRGARELVAVEANGPAAALIAKTLTALKRNRSWETGMSARVIKAKAEKYAAPAAGGLRAAGVAGASGVVGASGAMDRSAGAAGISAAAQPFDVIFIDPPYAFETSACESLLADLTASGMAGEQTLIVLERSARSDEPAMPAGWVITERRDYGETAVFYVERESAVEEEDAPSDMPGAR</sequence>
<name>A0A086ZTQ1_9BIFI</name>
<dbReference type="InterPro" id="IPR004398">
    <property type="entry name" value="RNA_MeTrfase_RsmD"/>
</dbReference>
<comment type="caution">
    <text evidence="3">The sequence shown here is derived from an EMBL/GenBank/DDBJ whole genome shotgun (WGS) entry which is preliminary data.</text>
</comment>
<dbReference type="InterPro" id="IPR029063">
    <property type="entry name" value="SAM-dependent_MTases_sf"/>
</dbReference>
<gene>
    <name evidence="3" type="ORF">BBIA_1823</name>
</gene>
<keyword evidence="2 3" id="KW-0808">Transferase</keyword>
<dbReference type="SUPFAM" id="SSF53335">
    <property type="entry name" value="S-adenosyl-L-methionine-dependent methyltransferases"/>
    <property type="match status" value="1"/>
</dbReference>
<dbReference type="RefSeq" id="WP_033494739.1">
    <property type="nucleotide sequence ID" value="NZ_JDUU01000018.1"/>
</dbReference>
<dbReference type="CDD" id="cd02440">
    <property type="entry name" value="AdoMet_MTases"/>
    <property type="match status" value="1"/>
</dbReference>
<proteinExistence type="predicted"/>
<protein>
    <submittedName>
        <fullName evidence="3">DNA methyltransferase</fullName>
        <ecNumber evidence="3">2.1.1.171</ecNumber>
    </submittedName>
</protein>
<dbReference type="GO" id="GO:0003676">
    <property type="term" value="F:nucleic acid binding"/>
    <property type="evidence" value="ECO:0007669"/>
    <property type="project" value="InterPro"/>
</dbReference>
<dbReference type="Proteomes" id="UP000029108">
    <property type="component" value="Unassembled WGS sequence"/>
</dbReference>
<dbReference type="EC" id="2.1.1.171" evidence="3"/>
<dbReference type="PANTHER" id="PTHR43542:SF1">
    <property type="entry name" value="METHYLTRANSFERASE"/>
    <property type="match status" value="1"/>
</dbReference>
<evidence type="ECO:0000256" key="2">
    <source>
        <dbReference type="ARBA" id="ARBA00022679"/>
    </source>
</evidence>
<evidence type="ECO:0000313" key="4">
    <source>
        <dbReference type="Proteomes" id="UP000029108"/>
    </source>
</evidence>
<dbReference type="PIRSF" id="PIRSF004553">
    <property type="entry name" value="CHP00095"/>
    <property type="match status" value="1"/>
</dbReference>
<dbReference type="InterPro" id="IPR002052">
    <property type="entry name" value="DNA_methylase_N6_adenine_CS"/>
</dbReference>
<evidence type="ECO:0000313" key="3">
    <source>
        <dbReference type="EMBL" id="KFI49901.1"/>
    </source>
</evidence>
<keyword evidence="1 3" id="KW-0489">Methyltransferase</keyword>
<evidence type="ECO:0000256" key="1">
    <source>
        <dbReference type="ARBA" id="ARBA00022603"/>
    </source>
</evidence>
<accession>A0A086ZTQ1</accession>
<dbReference type="AlphaFoldDB" id="A0A086ZTQ1"/>
<organism evidence="3 4">
    <name type="scientific">Bifidobacterium biavatii DSM 23969</name>
    <dbReference type="NCBI Taxonomy" id="1437608"/>
    <lineage>
        <taxon>Bacteria</taxon>
        <taxon>Bacillati</taxon>
        <taxon>Actinomycetota</taxon>
        <taxon>Actinomycetes</taxon>
        <taxon>Bifidobacteriales</taxon>
        <taxon>Bifidobacteriaceae</taxon>
        <taxon>Bifidobacterium</taxon>
    </lineage>
</organism>
<dbReference type="PANTHER" id="PTHR43542">
    <property type="entry name" value="METHYLTRANSFERASE"/>
    <property type="match status" value="1"/>
</dbReference>
<keyword evidence="4" id="KW-1185">Reference proteome</keyword>
<dbReference type="STRING" id="1437608.GCA_000771645_00871"/>
<reference evidence="3 4" key="1">
    <citation type="submission" date="2014-03" db="EMBL/GenBank/DDBJ databases">
        <title>Genomics of Bifidobacteria.</title>
        <authorList>
            <person name="Ventura M."/>
            <person name="Milani C."/>
            <person name="Lugli G.A."/>
        </authorList>
    </citation>
    <scope>NUCLEOTIDE SEQUENCE [LARGE SCALE GENOMIC DNA]</scope>
    <source>
        <strain evidence="3 4">DSM 23969</strain>
    </source>
</reference>
<dbReference type="EMBL" id="JGYN01000019">
    <property type="protein sequence ID" value="KFI49901.1"/>
    <property type="molecule type" value="Genomic_DNA"/>
</dbReference>
<dbReference type="Gene3D" id="3.40.50.150">
    <property type="entry name" value="Vaccinia Virus protein VP39"/>
    <property type="match status" value="1"/>
</dbReference>
<dbReference type="PROSITE" id="PS00092">
    <property type="entry name" value="N6_MTASE"/>
    <property type="match status" value="1"/>
</dbReference>
<dbReference type="Pfam" id="PF03602">
    <property type="entry name" value="Cons_hypoth95"/>
    <property type="match status" value="2"/>
</dbReference>
<dbReference type="eggNOG" id="COG0742">
    <property type="taxonomic scope" value="Bacteria"/>
</dbReference>
<dbReference type="GO" id="GO:0052913">
    <property type="term" value="F:16S rRNA (guanine(966)-N(2))-methyltransferase activity"/>
    <property type="evidence" value="ECO:0007669"/>
    <property type="project" value="UniProtKB-EC"/>
</dbReference>
<dbReference type="OrthoDB" id="9803017at2"/>